<reference evidence="1" key="1">
    <citation type="journal article" date="2023" name="IScience">
        <title>Live-bearing cockroach genome reveals convergent evolutionary mechanisms linked to viviparity in insects and beyond.</title>
        <authorList>
            <person name="Fouks B."/>
            <person name="Harrison M.C."/>
            <person name="Mikhailova A.A."/>
            <person name="Marchal E."/>
            <person name="English S."/>
            <person name="Carruthers M."/>
            <person name="Jennings E.C."/>
            <person name="Chiamaka E.L."/>
            <person name="Frigard R.A."/>
            <person name="Pippel M."/>
            <person name="Attardo G.M."/>
            <person name="Benoit J.B."/>
            <person name="Bornberg-Bauer E."/>
            <person name="Tobe S.S."/>
        </authorList>
    </citation>
    <scope>NUCLEOTIDE SEQUENCE</scope>
    <source>
        <strain evidence="1">Stay&amp;Tobe</strain>
    </source>
</reference>
<evidence type="ECO:0000313" key="1">
    <source>
        <dbReference type="EMBL" id="KAJ9596700.1"/>
    </source>
</evidence>
<dbReference type="EMBL" id="JASPKZ010001974">
    <property type="protein sequence ID" value="KAJ9596700.1"/>
    <property type="molecule type" value="Genomic_DNA"/>
</dbReference>
<evidence type="ECO:0000313" key="2">
    <source>
        <dbReference type="Proteomes" id="UP001233999"/>
    </source>
</evidence>
<reference evidence="1" key="2">
    <citation type="submission" date="2023-05" db="EMBL/GenBank/DDBJ databases">
        <authorList>
            <person name="Fouks B."/>
        </authorList>
    </citation>
    <scope>NUCLEOTIDE SEQUENCE</scope>
    <source>
        <strain evidence="1">Stay&amp;Tobe</strain>
        <tissue evidence="1">Testes</tissue>
    </source>
</reference>
<dbReference type="Proteomes" id="UP001233999">
    <property type="component" value="Unassembled WGS sequence"/>
</dbReference>
<proteinExistence type="predicted"/>
<keyword evidence="2" id="KW-1185">Reference proteome</keyword>
<organism evidence="1 2">
    <name type="scientific">Diploptera punctata</name>
    <name type="common">Pacific beetle cockroach</name>
    <dbReference type="NCBI Taxonomy" id="6984"/>
    <lineage>
        <taxon>Eukaryota</taxon>
        <taxon>Metazoa</taxon>
        <taxon>Ecdysozoa</taxon>
        <taxon>Arthropoda</taxon>
        <taxon>Hexapoda</taxon>
        <taxon>Insecta</taxon>
        <taxon>Pterygota</taxon>
        <taxon>Neoptera</taxon>
        <taxon>Polyneoptera</taxon>
        <taxon>Dictyoptera</taxon>
        <taxon>Blattodea</taxon>
        <taxon>Blaberoidea</taxon>
        <taxon>Blaberidae</taxon>
        <taxon>Diplopterinae</taxon>
        <taxon>Diploptera</taxon>
    </lineage>
</organism>
<dbReference type="AlphaFoldDB" id="A0AAD8ADG8"/>
<gene>
    <name evidence="1" type="ORF">L9F63_012304</name>
</gene>
<name>A0AAD8ADG8_DIPPU</name>
<sequence length="143" mass="16424">MANSVEERLESALRTIENNTGTTGYLSKDMKENSQQAAGNIADGSKKTDDELQAADRKAWLYIGKLRKNTTTESLTRYLERNGIQGEITCEELNTLGDTKAFKVSFPLHQLKETEQPDFWPMGIRVRRFRFRKTYRDEGVDLE</sequence>
<protein>
    <submittedName>
        <fullName evidence="1">Uncharacterized protein</fullName>
    </submittedName>
</protein>
<accession>A0AAD8ADG8</accession>
<comment type="caution">
    <text evidence="1">The sequence shown here is derived from an EMBL/GenBank/DDBJ whole genome shotgun (WGS) entry which is preliminary data.</text>
</comment>